<gene>
    <name evidence="3" type="ORF">HMPREF9465_02107</name>
</gene>
<dbReference type="Pfam" id="PF00078">
    <property type="entry name" value="RVT_1"/>
    <property type="match status" value="1"/>
</dbReference>
<proteinExistence type="inferred from homology"/>
<keyword evidence="4" id="KW-1185">Reference proteome</keyword>
<organism evidence="3 4">
    <name type="scientific">Sutterella wadsworthensis 2_1_59BFAA</name>
    <dbReference type="NCBI Taxonomy" id="742823"/>
    <lineage>
        <taxon>Bacteria</taxon>
        <taxon>Pseudomonadati</taxon>
        <taxon>Pseudomonadota</taxon>
        <taxon>Betaproteobacteria</taxon>
        <taxon>Burkholderiales</taxon>
        <taxon>Sutterellaceae</taxon>
        <taxon>Sutterella</taxon>
    </lineage>
</organism>
<feature type="domain" description="Reverse transcriptase" evidence="2">
    <location>
        <begin position="48"/>
        <end position="277"/>
    </location>
</feature>
<dbReference type="eggNOG" id="COG3344">
    <property type="taxonomic scope" value="Bacteria"/>
</dbReference>
<dbReference type="InterPro" id="IPR051083">
    <property type="entry name" value="GrpII_Intron_Splice-Mob/Def"/>
</dbReference>
<accession>K1JJG4</accession>
<dbReference type="PATRIC" id="fig|742823.3.peg.2114"/>
<dbReference type="InterPro" id="IPR013597">
    <property type="entry name" value="Mat_intron_G2"/>
</dbReference>
<dbReference type="EMBL" id="ADMG01000047">
    <property type="protein sequence ID" value="EKB30281.1"/>
    <property type="molecule type" value="Genomic_DNA"/>
</dbReference>
<dbReference type="Proteomes" id="UP000005835">
    <property type="component" value="Unassembled WGS sequence"/>
</dbReference>
<comment type="similarity">
    <text evidence="1">Belongs to the bacterial reverse transcriptase family.</text>
</comment>
<dbReference type="PROSITE" id="PS50878">
    <property type="entry name" value="RT_POL"/>
    <property type="match status" value="1"/>
</dbReference>
<dbReference type="InterPro" id="IPR000477">
    <property type="entry name" value="RT_dom"/>
</dbReference>
<evidence type="ECO:0000313" key="3">
    <source>
        <dbReference type="EMBL" id="EKB30281.1"/>
    </source>
</evidence>
<dbReference type="InterPro" id="IPR030931">
    <property type="entry name" value="Group_II_RT_mat"/>
</dbReference>
<dbReference type="InterPro" id="IPR043502">
    <property type="entry name" value="DNA/RNA_pol_sf"/>
</dbReference>
<dbReference type="HOGENOM" id="CLU_013584_2_1_4"/>
<dbReference type="Gene3D" id="3.30.70.270">
    <property type="match status" value="1"/>
</dbReference>
<dbReference type="SUPFAM" id="SSF56672">
    <property type="entry name" value="DNA/RNA polymerases"/>
    <property type="match status" value="1"/>
</dbReference>
<dbReference type="InterPro" id="IPR043128">
    <property type="entry name" value="Rev_trsase/Diguanyl_cyclase"/>
</dbReference>
<comment type="caution">
    <text evidence="3">The sequence shown here is derived from an EMBL/GenBank/DDBJ whole genome shotgun (WGS) entry which is preliminary data.</text>
</comment>
<dbReference type="NCBIfam" id="TIGR04416">
    <property type="entry name" value="group_II_RT_mat"/>
    <property type="match status" value="1"/>
</dbReference>
<evidence type="ECO:0000256" key="1">
    <source>
        <dbReference type="ARBA" id="ARBA00034120"/>
    </source>
</evidence>
<evidence type="ECO:0000259" key="2">
    <source>
        <dbReference type="PROSITE" id="PS50878"/>
    </source>
</evidence>
<dbReference type="OrthoDB" id="8538592at2"/>
<sequence length="419" mass="48528">MVTLEAILERNNLNRAYKQVKANRGGPGVDGMTVDELLDYLRAHAVEIVETVKAGKFKPQPVRRVMIPKEEKGKFRPLEIPTAVDRVIQQAIAQKLSDEYEPVFSLHSHGFRPCRSCRTAIDEALDIANQGYVWVVDLDLSKFFDTVSHSKLLQLLSDKLKDGRVVSLIHKILRAPIQEGDKITPCEIGTPQGGPVSPVLANIMLNELDHELERRGHRFVRYADDMMIFCRSRKAAERTLRHLKPYVEGKLFLKLNEQKTKICRMTDPNLKFLGFGCWQSRDVVKARPHQKSKAKCRQRLKAITSRSRGRSLEAYRKELKAFVCGWVNYFAESSMAIFVRSTDEWLRRRIRQIYWKQWKKVRTKFAALRKLGLDDKVAWEWADTRKSYWHTANSWILSTSLTNGRLRELGWTCLGDVYK</sequence>
<dbReference type="AlphaFoldDB" id="K1JJG4"/>
<dbReference type="CDD" id="cd01651">
    <property type="entry name" value="RT_G2_intron"/>
    <property type="match status" value="1"/>
</dbReference>
<dbReference type="Pfam" id="PF08388">
    <property type="entry name" value="GIIM"/>
    <property type="match status" value="1"/>
</dbReference>
<reference evidence="3 4" key="1">
    <citation type="submission" date="2012-05" db="EMBL/GenBank/DDBJ databases">
        <title>The Genome Sequence of Sutterella wadsworthensis 2_1_59BFAA.</title>
        <authorList>
            <consortium name="The Broad Institute Genome Sequencing Platform"/>
            <person name="Earl A."/>
            <person name="Ward D."/>
            <person name="Feldgarden M."/>
            <person name="Gevers D."/>
            <person name="Daigneault M."/>
            <person name="Strauss J."/>
            <person name="Allen-Vercoe E."/>
            <person name="Walker B."/>
            <person name="Young S.K."/>
            <person name="Zeng Q."/>
            <person name="Gargeya S."/>
            <person name="Fitzgerald M."/>
            <person name="Haas B."/>
            <person name="Abouelleil A."/>
            <person name="Alvarado L."/>
            <person name="Arachchi H.M."/>
            <person name="Berlin A.M."/>
            <person name="Chapman S.B."/>
            <person name="Goldberg J."/>
            <person name="Griggs A."/>
            <person name="Gujja S."/>
            <person name="Hansen M."/>
            <person name="Howarth C."/>
            <person name="Imamovic A."/>
            <person name="Larimer J."/>
            <person name="McCowen C."/>
            <person name="Montmayeur A."/>
            <person name="Murphy C."/>
            <person name="Neiman D."/>
            <person name="Pearson M."/>
            <person name="Priest M."/>
            <person name="Roberts A."/>
            <person name="Saif S."/>
            <person name="Shea T."/>
            <person name="Sisk P."/>
            <person name="Sykes S."/>
            <person name="Wortman J."/>
            <person name="Nusbaum C."/>
            <person name="Birren B."/>
        </authorList>
    </citation>
    <scope>NUCLEOTIDE SEQUENCE [LARGE SCALE GENOMIC DNA]</scope>
    <source>
        <strain evidence="3 4">2_1_59BFAA</strain>
    </source>
</reference>
<evidence type="ECO:0000313" key="4">
    <source>
        <dbReference type="Proteomes" id="UP000005835"/>
    </source>
</evidence>
<dbReference type="PANTHER" id="PTHR34047:SF8">
    <property type="entry name" value="PROTEIN YKFC"/>
    <property type="match status" value="1"/>
</dbReference>
<dbReference type="PANTHER" id="PTHR34047">
    <property type="entry name" value="NUCLEAR INTRON MATURASE 1, MITOCHONDRIAL-RELATED"/>
    <property type="match status" value="1"/>
</dbReference>
<name>K1JJG4_9BURK</name>
<protein>
    <recommendedName>
        <fullName evidence="2">Reverse transcriptase domain-containing protein</fullName>
    </recommendedName>
</protein>
<dbReference type="RefSeq" id="WP_005436873.1">
    <property type="nucleotide sequence ID" value="NZ_JH815520.1"/>
</dbReference>